<accession>A0A0S3F619</accession>
<dbReference type="PANTHER" id="PTHR46637:SF1">
    <property type="entry name" value="BLL5188 PROTEIN"/>
    <property type="match status" value="1"/>
</dbReference>
<evidence type="ECO:0000259" key="1">
    <source>
        <dbReference type="Pfam" id="PF13340"/>
    </source>
</evidence>
<evidence type="ECO:0000313" key="2">
    <source>
        <dbReference type="EMBL" id="ALR23146.1"/>
    </source>
</evidence>
<dbReference type="AlphaFoldDB" id="A0A0S3F619"/>
<dbReference type="EMBL" id="CP013267">
    <property type="protein sequence ID" value="ALR23146.1"/>
    <property type="molecule type" value="Genomic_DNA"/>
</dbReference>
<gene>
    <name evidence="2" type="ORF">ATN00_21840</name>
</gene>
<sequence>MDRHGLSDEQWERVRPVLPGKVGDRGRSAADNRRFLEAVLWVAGTGAPWRDLPESFGNWNSCFRRFRRWAVKGVFDLLFEQLSGDRDFEYAMIDGTIVRVHQQGTGARGGLTVRRSDGRAAV</sequence>
<name>A0A0S3F619_9SPHN</name>
<evidence type="ECO:0000313" key="3">
    <source>
        <dbReference type="Proteomes" id="UP000056968"/>
    </source>
</evidence>
<geneLocation type="plasmid" evidence="2 3">
    <name>pDE3</name>
</geneLocation>
<protein>
    <submittedName>
        <fullName evidence="2">Transposase</fullName>
    </submittedName>
</protein>
<proteinExistence type="predicted"/>
<dbReference type="PANTHER" id="PTHR46637">
    <property type="entry name" value="TIS1421-TRANSPOSASE PROTEIN A"/>
    <property type="match status" value="1"/>
</dbReference>
<keyword evidence="2" id="KW-0614">Plasmid</keyword>
<dbReference type="KEGG" id="sbd:ATN00_21840"/>
<feature type="domain" description="Insertion element IS402-like" evidence="1">
    <location>
        <begin position="6"/>
        <end position="78"/>
    </location>
</feature>
<organism evidence="2 3">
    <name type="scientific">Sphingobium baderi</name>
    <dbReference type="NCBI Taxonomy" id="1332080"/>
    <lineage>
        <taxon>Bacteria</taxon>
        <taxon>Pseudomonadati</taxon>
        <taxon>Pseudomonadota</taxon>
        <taxon>Alphaproteobacteria</taxon>
        <taxon>Sphingomonadales</taxon>
        <taxon>Sphingomonadaceae</taxon>
        <taxon>Sphingobium</taxon>
    </lineage>
</organism>
<keyword evidence="3" id="KW-1185">Reference proteome</keyword>
<dbReference type="InterPro" id="IPR052909">
    <property type="entry name" value="Transposase_6_like"/>
</dbReference>
<dbReference type="Pfam" id="PF13340">
    <property type="entry name" value="DUF4096"/>
    <property type="match status" value="1"/>
</dbReference>
<dbReference type="InterPro" id="IPR025161">
    <property type="entry name" value="IS402-like_dom"/>
</dbReference>
<reference evidence="2 3" key="1">
    <citation type="submission" date="2015-11" db="EMBL/GenBank/DDBJ databases">
        <title>A Two-component Flavoprotein Monooxygenase System MeaXY Responsible for para-Hydroxylation of 2-Methyl-6-ethylaniline and 2,6-Diethylaniline in Sphingobium baderi DE-13.</title>
        <authorList>
            <person name="Cheng M."/>
            <person name="Meng Q."/>
            <person name="Yang Y."/>
            <person name="Chu C."/>
            <person name="Yan X."/>
            <person name="He J."/>
            <person name="Li S."/>
        </authorList>
    </citation>
    <scope>NUCLEOTIDE SEQUENCE [LARGE SCALE GENOMIC DNA]</scope>
    <source>
        <strain evidence="2 3">DE-13</strain>
        <plasmid evidence="3">Plasmid pDE3</plasmid>
    </source>
</reference>
<dbReference type="NCBIfam" id="NF033580">
    <property type="entry name" value="transpos_IS5_3"/>
    <property type="match status" value="1"/>
</dbReference>
<dbReference type="Proteomes" id="UP000056968">
    <property type="component" value="Plasmid pDE3"/>
</dbReference>